<evidence type="ECO:0000256" key="1">
    <source>
        <dbReference type="SAM" id="Coils"/>
    </source>
</evidence>
<dbReference type="PATRIC" id="fig|741277.3.peg.3397"/>
<accession>G6FYH5</accession>
<evidence type="ECO:0000256" key="2">
    <source>
        <dbReference type="SAM" id="Phobius"/>
    </source>
</evidence>
<comment type="caution">
    <text evidence="3">The sequence shown here is derived from an EMBL/GenBank/DDBJ whole genome shotgun (WGS) entry which is preliminary data.</text>
</comment>
<keyword evidence="2" id="KW-0472">Membrane</keyword>
<dbReference type="Proteomes" id="UP000004344">
    <property type="component" value="Unassembled WGS sequence"/>
</dbReference>
<sequence>MVGVFSPPRHKGTKKLNGYVVNHTTRTGNIELDLYILSSCEDISQEQANRIIDRMEAARDDALQRVERIQEEVNKRLATLKQQTQKQAVETRKAVADAAWWLFNTAFASLVASAIAGAFAVTSSGLFVS</sequence>
<keyword evidence="2" id="KW-1133">Transmembrane helix</keyword>
<evidence type="ECO:0000313" key="4">
    <source>
        <dbReference type="Proteomes" id="UP000004344"/>
    </source>
</evidence>
<keyword evidence="4" id="KW-1185">Reference proteome</keyword>
<feature type="coiled-coil region" evidence="1">
    <location>
        <begin position="45"/>
        <end position="86"/>
    </location>
</feature>
<name>G6FYH5_9CYAN</name>
<keyword evidence="1" id="KW-0175">Coiled coil</keyword>
<dbReference type="AlphaFoldDB" id="G6FYH5"/>
<proteinExistence type="predicted"/>
<dbReference type="EMBL" id="AGIZ01000013">
    <property type="protein sequence ID" value="EHC09752.1"/>
    <property type="molecule type" value="Genomic_DNA"/>
</dbReference>
<organism evidence="3 4">
    <name type="scientific">Fischerella thermalis JSC-11</name>
    <dbReference type="NCBI Taxonomy" id="741277"/>
    <lineage>
        <taxon>Bacteria</taxon>
        <taxon>Bacillati</taxon>
        <taxon>Cyanobacteriota</taxon>
        <taxon>Cyanophyceae</taxon>
        <taxon>Nostocales</taxon>
        <taxon>Hapalosiphonaceae</taxon>
        <taxon>Fischerella</taxon>
    </lineage>
</organism>
<reference evidence="3 4" key="1">
    <citation type="submission" date="2011-09" db="EMBL/GenBank/DDBJ databases">
        <title>The draft genome of Fischerella sp. JSC-11.</title>
        <authorList>
            <consortium name="US DOE Joint Genome Institute (JGI-PGF)"/>
            <person name="Lucas S."/>
            <person name="Han J."/>
            <person name="Lapidus A."/>
            <person name="Cheng J.-F."/>
            <person name="Goodwin L."/>
            <person name="Pitluck S."/>
            <person name="Peters L."/>
            <person name="Land M.L."/>
            <person name="Hauser L."/>
            <person name="Sarkisova S."/>
            <person name="Bryant D.A."/>
            <person name="Brown I."/>
            <person name="Woyke T.J."/>
        </authorList>
    </citation>
    <scope>NUCLEOTIDE SEQUENCE [LARGE SCALE GENOMIC DNA]</scope>
    <source>
        <strain evidence="3 4">JSC-11</strain>
    </source>
</reference>
<protein>
    <submittedName>
        <fullName evidence="3">Uncharacterized protein</fullName>
    </submittedName>
</protein>
<gene>
    <name evidence="3" type="ORF">FJSC11DRAFT_3924</name>
</gene>
<evidence type="ECO:0000313" key="3">
    <source>
        <dbReference type="EMBL" id="EHC09752.1"/>
    </source>
</evidence>
<feature type="transmembrane region" description="Helical" evidence="2">
    <location>
        <begin position="101"/>
        <end position="128"/>
    </location>
</feature>
<keyword evidence="2" id="KW-0812">Transmembrane</keyword>